<feature type="non-terminal residue" evidence="1">
    <location>
        <position position="1"/>
    </location>
</feature>
<proteinExistence type="predicted"/>
<dbReference type="AlphaFoldDB" id="W1XKI2"/>
<dbReference type="GO" id="GO:0009279">
    <property type="term" value="C:cell outer membrane"/>
    <property type="evidence" value="ECO:0007669"/>
    <property type="project" value="TreeGrafter"/>
</dbReference>
<dbReference type="EMBL" id="AZMM01014633">
    <property type="protein sequence ID" value="ETJ30863.1"/>
    <property type="molecule type" value="Genomic_DNA"/>
</dbReference>
<dbReference type="InterPro" id="IPR042186">
    <property type="entry name" value="FimD_plug_dom"/>
</dbReference>
<organism evidence="1">
    <name type="scientific">human gut metagenome</name>
    <dbReference type="NCBI Taxonomy" id="408170"/>
    <lineage>
        <taxon>unclassified sequences</taxon>
        <taxon>metagenomes</taxon>
        <taxon>organismal metagenomes</taxon>
    </lineage>
</organism>
<dbReference type="PANTHER" id="PTHR30451:SF4">
    <property type="entry name" value="OUTER MEMBRANE USHER PROTEIN YQIG-RELATED"/>
    <property type="match status" value="1"/>
</dbReference>
<name>W1XKI2_9ZZZZ</name>
<feature type="non-terminal residue" evidence="1">
    <location>
        <position position="87"/>
    </location>
</feature>
<reference evidence="1" key="1">
    <citation type="submission" date="2013-12" db="EMBL/GenBank/DDBJ databases">
        <title>A Varibaculum cambriense genome reconstructed from a premature infant gut community with otherwise low bacterial novelty that shifts toward anaerobic metabolism during the third week of life.</title>
        <authorList>
            <person name="Brown C.T."/>
            <person name="Sharon I."/>
            <person name="Thomas B.C."/>
            <person name="Castelle C.J."/>
            <person name="Morowitz M.J."/>
            <person name="Banfield J.F."/>
        </authorList>
    </citation>
    <scope>NUCLEOTIDE SEQUENCE</scope>
</reference>
<evidence type="ECO:0000313" key="1">
    <source>
        <dbReference type="EMBL" id="ETJ30863.1"/>
    </source>
</evidence>
<dbReference type="PANTHER" id="PTHR30451">
    <property type="entry name" value="OUTER MEMBRANE USHER PROTEIN"/>
    <property type="match status" value="1"/>
</dbReference>
<dbReference type="Gene3D" id="2.60.40.2610">
    <property type="entry name" value="Outer membrane usher protein FimD, plug domain"/>
    <property type="match status" value="1"/>
</dbReference>
<gene>
    <name evidence="1" type="ORF">Q604_UNBC14633G0001</name>
</gene>
<accession>W1XKI2</accession>
<dbReference type="GO" id="GO:0009297">
    <property type="term" value="P:pilus assembly"/>
    <property type="evidence" value="ECO:0007669"/>
    <property type="project" value="InterPro"/>
</dbReference>
<sequence length="87" mass="9145">GIAVIPSLSNYTTSMLRVNNNDLPEGVDVENSVIRTTLTQGAIGYAKLNATTGYQIVGVIRQENGRFPPLGVNVTDKATGKDVGLVA</sequence>
<protein>
    <submittedName>
        <fullName evidence="1">Uncharacterized protein</fullName>
    </submittedName>
</protein>
<comment type="caution">
    <text evidence="1">The sequence shown here is derived from an EMBL/GenBank/DDBJ whole genome shotgun (WGS) entry which is preliminary data.</text>
</comment>
<dbReference type="Pfam" id="PF00577">
    <property type="entry name" value="Usher"/>
    <property type="match status" value="1"/>
</dbReference>
<dbReference type="InterPro" id="IPR000015">
    <property type="entry name" value="Fimb_usher"/>
</dbReference>
<dbReference type="GO" id="GO:0015473">
    <property type="term" value="F:fimbrial usher porin activity"/>
    <property type="evidence" value="ECO:0007669"/>
    <property type="project" value="InterPro"/>
</dbReference>